<dbReference type="PANTHER" id="PTHR23333">
    <property type="entry name" value="UBX DOMAIN CONTAINING PROTEIN"/>
    <property type="match status" value="1"/>
</dbReference>
<dbReference type="GO" id="GO:0000045">
    <property type="term" value="P:autophagosome assembly"/>
    <property type="evidence" value="ECO:0007669"/>
    <property type="project" value="TreeGrafter"/>
</dbReference>
<comment type="caution">
    <text evidence="3">The sequence shown here is derived from an EMBL/GenBank/DDBJ whole genome shotgun (WGS) entry which is preliminary data.</text>
</comment>
<organism evidence="3 4">
    <name type="scientific">Mycena rosella</name>
    <name type="common">Pink bonnet</name>
    <name type="synonym">Agaricus rosellus</name>
    <dbReference type="NCBI Taxonomy" id="1033263"/>
    <lineage>
        <taxon>Eukaryota</taxon>
        <taxon>Fungi</taxon>
        <taxon>Dikarya</taxon>
        <taxon>Basidiomycota</taxon>
        <taxon>Agaricomycotina</taxon>
        <taxon>Agaricomycetes</taxon>
        <taxon>Agaricomycetidae</taxon>
        <taxon>Agaricales</taxon>
        <taxon>Marasmiineae</taxon>
        <taxon>Mycenaceae</taxon>
        <taxon>Mycena</taxon>
    </lineage>
</organism>
<dbReference type="InterPro" id="IPR029071">
    <property type="entry name" value="Ubiquitin-like_domsf"/>
</dbReference>
<feature type="domain" description="UBX" evidence="2">
    <location>
        <begin position="206"/>
        <end position="259"/>
    </location>
</feature>
<dbReference type="Proteomes" id="UP001221757">
    <property type="component" value="Unassembled WGS sequence"/>
</dbReference>
<feature type="compositionally biased region" description="Basic and acidic residues" evidence="1">
    <location>
        <begin position="336"/>
        <end position="350"/>
    </location>
</feature>
<dbReference type="AlphaFoldDB" id="A0AAD7CXZ0"/>
<sequence>MTTRIMEARLAGAEQDLSDQCKTPGGVKSETGAAPTPLAHGGAFSGSGHTLGSDDVPSAFVPDPTVPADPALTPATHWLTFWHDGFTIEDGPLMRYDEHGEILAVINEGCICLVAPCVSLPSFCLSLPPCFLIRILASPTLLGVEVVGASGMRLGTPVLGFSGASSSSSFFSSAAPTSVATTSVTTNTKTTTTTAAIGAKPLTVDESALVAQMQARLANGGRLLARLNTTHTVADLRAVIDASMNCNARTSIAVFLFLPPLTRPLVTLDPNNEQTPNSSLHERRLTTHDSRTTEQPTPPCGAVHAADDVPHAHARGRAHSGGAGRVCSFTAGGVSERWRGRGSDNEKEGGRLSSTWT</sequence>
<accession>A0AAD7CXZ0</accession>
<dbReference type="Pfam" id="PF08059">
    <property type="entry name" value="SEP"/>
    <property type="match status" value="1"/>
</dbReference>
<dbReference type="GO" id="GO:0007030">
    <property type="term" value="P:Golgi organization"/>
    <property type="evidence" value="ECO:0007669"/>
    <property type="project" value="TreeGrafter"/>
</dbReference>
<evidence type="ECO:0000256" key="1">
    <source>
        <dbReference type="SAM" id="MobiDB-lite"/>
    </source>
</evidence>
<dbReference type="GO" id="GO:0061025">
    <property type="term" value="P:membrane fusion"/>
    <property type="evidence" value="ECO:0007669"/>
    <property type="project" value="TreeGrafter"/>
</dbReference>
<dbReference type="PROSITE" id="PS50033">
    <property type="entry name" value="UBX"/>
    <property type="match status" value="1"/>
</dbReference>
<dbReference type="InterPro" id="IPR036241">
    <property type="entry name" value="NSFL1C_SEP_dom_sf"/>
</dbReference>
<dbReference type="SUPFAM" id="SSF54236">
    <property type="entry name" value="Ubiquitin-like"/>
    <property type="match status" value="1"/>
</dbReference>
<name>A0AAD7CXZ0_MYCRO</name>
<dbReference type="GO" id="GO:0005829">
    <property type="term" value="C:cytosol"/>
    <property type="evidence" value="ECO:0007669"/>
    <property type="project" value="TreeGrafter"/>
</dbReference>
<dbReference type="GO" id="GO:0005634">
    <property type="term" value="C:nucleus"/>
    <property type="evidence" value="ECO:0007669"/>
    <property type="project" value="TreeGrafter"/>
</dbReference>
<feature type="region of interest" description="Disordered" evidence="1">
    <location>
        <begin position="335"/>
        <end position="357"/>
    </location>
</feature>
<reference evidence="3" key="1">
    <citation type="submission" date="2023-03" db="EMBL/GenBank/DDBJ databases">
        <title>Massive genome expansion in bonnet fungi (Mycena s.s.) driven by repeated elements and novel gene families across ecological guilds.</title>
        <authorList>
            <consortium name="Lawrence Berkeley National Laboratory"/>
            <person name="Harder C.B."/>
            <person name="Miyauchi S."/>
            <person name="Viragh M."/>
            <person name="Kuo A."/>
            <person name="Thoen E."/>
            <person name="Andreopoulos B."/>
            <person name="Lu D."/>
            <person name="Skrede I."/>
            <person name="Drula E."/>
            <person name="Henrissat B."/>
            <person name="Morin E."/>
            <person name="Kohler A."/>
            <person name="Barry K."/>
            <person name="LaButti K."/>
            <person name="Morin E."/>
            <person name="Salamov A."/>
            <person name="Lipzen A."/>
            <person name="Mereny Z."/>
            <person name="Hegedus B."/>
            <person name="Baldrian P."/>
            <person name="Stursova M."/>
            <person name="Weitz H."/>
            <person name="Taylor A."/>
            <person name="Grigoriev I.V."/>
            <person name="Nagy L.G."/>
            <person name="Martin F."/>
            <person name="Kauserud H."/>
        </authorList>
    </citation>
    <scope>NUCLEOTIDE SEQUENCE</scope>
    <source>
        <strain evidence="3">CBHHK067</strain>
    </source>
</reference>
<evidence type="ECO:0000313" key="3">
    <source>
        <dbReference type="EMBL" id="KAJ7668904.1"/>
    </source>
</evidence>
<keyword evidence="4" id="KW-1185">Reference proteome</keyword>
<feature type="compositionally biased region" description="Basic and acidic residues" evidence="1">
    <location>
        <begin position="280"/>
        <end position="292"/>
    </location>
</feature>
<gene>
    <name evidence="3" type="ORF">B0H17DRAFT_1335872</name>
</gene>
<dbReference type="InterPro" id="IPR012989">
    <property type="entry name" value="SEP_domain"/>
</dbReference>
<evidence type="ECO:0000259" key="2">
    <source>
        <dbReference type="PROSITE" id="PS50033"/>
    </source>
</evidence>
<dbReference type="Gene3D" id="3.10.20.90">
    <property type="entry name" value="Phosphatidylinositol 3-kinase Catalytic Subunit, Chain A, domain 1"/>
    <property type="match status" value="1"/>
</dbReference>
<feature type="compositionally biased region" description="Polar residues" evidence="1">
    <location>
        <begin position="269"/>
        <end position="279"/>
    </location>
</feature>
<dbReference type="GO" id="GO:0043130">
    <property type="term" value="F:ubiquitin binding"/>
    <property type="evidence" value="ECO:0007669"/>
    <property type="project" value="TreeGrafter"/>
</dbReference>
<dbReference type="GO" id="GO:0043161">
    <property type="term" value="P:proteasome-mediated ubiquitin-dependent protein catabolic process"/>
    <property type="evidence" value="ECO:0007669"/>
    <property type="project" value="TreeGrafter"/>
</dbReference>
<feature type="region of interest" description="Disordered" evidence="1">
    <location>
        <begin position="14"/>
        <end position="39"/>
    </location>
</feature>
<dbReference type="EMBL" id="JARKIE010000192">
    <property type="protein sequence ID" value="KAJ7668904.1"/>
    <property type="molecule type" value="Genomic_DNA"/>
</dbReference>
<dbReference type="SUPFAM" id="SSF102848">
    <property type="entry name" value="NSFL1 (p97 ATPase) cofactor p47, SEP domain"/>
    <property type="match status" value="1"/>
</dbReference>
<proteinExistence type="predicted"/>
<protein>
    <recommendedName>
        <fullName evidence="2">UBX domain-containing protein</fullName>
    </recommendedName>
</protein>
<evidence type="ECO:0000313" key="4">
    <source>
        <dbReference type="Proteomes" id="UP001221757"/>
    </source>
</evidence>
<dbReference type="InterPro" id="IPR001012">
    <property type="entry name" value="UBX_dom"/>
</dbReference>
<dbReference type="Gene3D" id="3.30.420.210">
    <property type="entry name" value="SEP domain"/>
    <property type="match status" value="1"/>
</dbReference>
<dbReference type="PANTHER" id="PTHR23333:SF20">
    <property type="entry name" value="NSFL1 COFACTOR P47"/>
    <property type="match status" value="1"/>
</dbReference>
<dbReference type="GO" id="GO:0031468">
    <property type="term" value="P:nuclear membrane reassembly"/>
    <property type="evidence" value="ECO:0007669"/>
    <property type="project" value="TreeGrafter"/>
</dbReference>
<feature type="region of interest" description="Disordered" evidence="1">
    <location>
        <begin position="268"/>
        <end position="299"/>
    </location>
</feature>